<feature type="transmembrane region" description="Helical" evidence="1">
    <location>
        <begin position="219"/>
        <end position="237"/>
    </location>
</feature>
<dbReference type="RefSeq" id="WP_182802893.1">
    <property type="nucleotide sequence ID" value="NZ_CP060007.1"/>
</dbReference>
<feature type="transmembrane region" description="Helical" evidence="1">
    <location>
        <begin position="191"/>
        <end position="212"/>
    </location>
</feature>
<proteinExistence type="predicted"/>
<evidence type="ECO:0000313" key="2">
    <source>
        <dbReference type="EMBL" id="QNA44576.1"/>
    </source>
</evidence>
<name>A0A7G5XGH3_9BACT</name>
<keyword evidence="1" id="KW-0812">Transmembrane</keyword>
<protein>
    <recommendedName>
        <fullName evidence="4">Glycosyltransferase RgtA/B/C/D-like domain-containing protein</fullName>
    </recommendedName>
</protein>
<gene>
    <name evidence="2" type="ORF">H4075_21375</name>
</gene>
<reference evidence="3" key="1">
    <citation type="submission" date="2020-08" db="EMBL/GenBank/DDBJ databases">
        <title>Lacibacter sp. S13-6-6 genome sequencing.</title>
        <authorList>
            <person name="Jin L."/>
        </authorList>
    </citation>
    <scope>NUCLEOTIDE SEQUENCE [LARGE SCALE GENOMIC DNA]</scope>
    <source>
        <strain evidence="3">S13-6-6</strain>
    </source>
</reference>
<feature type="transmembrane region" description="Helical" evidence="1">
    <location>
        <begin position="121"/>
        <end position="143"/>
    </location>
</feature>
<feature type="transmembrane region" description="Helical" evidence="1">
    <location>
        <begin position="63"/>
        <end position="84"/>
    </location>
</feature>
<dbReference type="EMBL" id="CP060007">
    <property type="protein sequence ID" value="QNA44576.1"/>
    <property type="molecule type" value="Genomic_DNA"/>
</dbReference>
<dbReference type="KEGG" id="lacs:H4075_21375"/>
<feature type="transmembrane region" description="Helical" evidence="1">
    <location>
        <begin position="243"/>
        <end position="263"/>
    </location>
</feature>
<dbReference type="AlphaFoldDB" id="A0A7G5XGH3"/>
<sequence length="584" mass="66466">MPRFRSILFLSLIVTAVVSISITALYLLFTNNYTEFISWFLNRIHKPHLLKSASSFLSQQQFLLLRIVSVLFAGAVLLLLLITYKKRRALLARITLLMNESESAIVGFLKTLLPSGKFHRALFFFLVAFYLIRTVFSIIYYPIDFDEADTYMLFSSQGPLVAATFYPLPNNHILFSIITSLTGMLPIDPVYALRLPLLPIGLLVIISMFGFLKKHFTDTAALLGLSFFIAAYPLFIYSFLARGYLLLLLFYIIALYAIFELCFSNGYKKRHSYLLVLGSIGGLYTIPSFLYALAGLFLFAFAALAMQKKNTAIIRLVKSGFLISLVTAILYLPVLISVKWSLLKPYMTPVYDRANTLTTFVTTFGNLSKTFLSPVNLLALFFGCCFLVGSFFLFRSKRPFNKAIVAFVLIQFLLCITVFFLFRQQFPAKPWMHFTVVVAFLAAAIISLVLNKIALRPHLLILTTILFLSSGTIISFFYKKGNITTGYNRVAKQCERLLIEKKVKEVYTGIPYYKTMIDYYALKNKLQISLSNSRTTSRRYAPFDPQKKYDLIIIPLQGSKLPPLLYSYDTIIQKHNTAVLLIKN</sequence>
<feature type="transmembrane region" description="Helical" evidence="1">
    <location>
        <begin position="321"/>
        <end position="343"/>
    </location>
</feature>
<feature type="transmembrane region" description="Helical" evidence="1">
    <location>
        <begin position="459"/>
        <end position="478"/>
    </location>
</feature>
<dbReference type="Proteomes" id="UP000515344">
    <property type="component" value="Chromosome"/>
</dbReference>
<feature type="transmembrane region" description="Helical" evidence="1">
    <location>
        <begin position="275"/>
        <end position="301"/>
    </location>
</feature>
<feature type="transmembrane region" description="Helical" evidence="1">
    <location>
        <begin position="375"/>
        <end position="394"/>
    </location>
</feature>
<feature type="transmembrane region" description="Helical" evidence="1">
    <location>
        <begin position="434"/>
        <end position="453"/>
    </location>
</feature>
<keyword evidence="3" id="KW-1185">Reference proteome</keyword>
<feature type="transmembrane region" description="Helical" evidence="1">
    <location>
        <begin position="7"/>
        <end position="29"/>
    </location>
</feature>
<feature type="transmembrane region" description="Helical" evidence="1">
    <location>
        <begin position="400"/>
        <end position="422"/>
    </location>
</feature>
<keyword evidence="1" id="KW-1133">Transmembrane helix</keyword>
<keyword evidence="1" id="KW-0472">Membrane</keyword>
<evidence type="ECO:0000256" key="1">
    <source>
        <dbReference type="SAM" id="Phobius"/>
    </source>
</evidence>
<evidence type="ECO:0000313" key="3">
    <source>
        <dbReference type="Proteomes" id="UP000515344"/>
    </source>
</evidence>
<accession>A0A7G5XGH3</accession>
<organism evidence="2 3">
    <name type="scientific">Lacibacter sediminis</name>
    <dbReference type="NCBI Taxonomy" id="2760713"/>
    <lineage>
        <taxon>Bacteria</taxon>
        <taxon>Pseudomonadati</taxon>
        <taxon>Bacteroidota</taxon>
        <taxon>Chitinophagia</taxon>
        <taxon>Chitinophagales</taxon>
        <taxon>Chitinophagaceae</taxon>
        <taxon>Lacibacter</taxon>
    </lineage>
</organism>
<evidence type="ECO:0008006" key="4">
    <source>
        <dbReference type="Google" id="ProtNLM"/>
    </source>
</evidence>